<evidence type="ECO:0000313" key="1">
    <source>
        <dbReference type="EMBL" id="CAG8753488.1"/>
    </source>
</evidence>
<proteinExistence type="predicted"/>
<evidence type="ECO:0000313" key="2">
    <source>
        <dbReference type="Proteomes" id="UP000789525"/>
    </source>
</evidence>
<organism evidence="1 2">
    <name type="scientific">Acaulospora colombiana</name>
    <dbReference type="NCBI Taxonomy" id="27376"/>
    <lineage>
        <taxon>Eukaryota</taxon>
        <taxon>Fungi</taxon>
        <taxon>Fungi incertae sedis</taxon>
        <taxon>Mucoromycota</taxon>
        <taxon>Glomeromycotina</taxon>
        <taxon>Glomeromycetes</taxon>
        <taxon>Diversisporales</taxon>
        <taxon>Acaulosporaceae</taxon>
        <taxon>Acaulospora</taxon>
    </lineage>
</organism>
<gene>
    <name evidence="1" type="ORF">ACOLOM_LOCUS12822</name>
</gene>
<dbReference type="EMBL" id="CAJVPT010054505">
    <property type="protein sequence ID" value="CAG8753488.1"/>
    <property type="molecule type" value="Genomic_DNA"/>
</dbReference>
<keyword evidence="2" id="KW-1185">Reference proteome</keyword>
<feature type="non-terminal residue" evidence="1">
    <location>
        <position position="1"/>
    </location>
</feature>
<sequence length="53" mass="5745">RDQDGRSMTSMDSVIPLYVMASFFQVSALTSVSSSGYCNMTSDDSQDLVVVES</sequence>
<name>A0ACA9QIJ4_9GLOM</name>
<protein>
    <submittedName>
        <fullName evidence="1">5674_t:CDS:1</fullName>
    </submittedName>
</protein>
<accession>A0ACA9QIJ4</accession>
<dbReference type="Proteomes" id="UP000789525">
    <property type="component" value="Unassembled WGS sequence"/>
</dbReference>
<comment type="caution">
    <text evidence="1">The sequence shown here is derived from an EMBL/GenBank/DDBJ whole genome shotgun (WGS) entry which is preliminary data.</text>
</comment>
<reference evidence="1" key="1">
    <citation type="submission" date="2021-06" db="EMBL/GenBank/DDBJ databases">
        <authorList>
            <person name="Kallberg Y."/>
            <person name="Tangrot J."/>
            <person name="Rosling A."/>
        </authorList>
    </citation>
    <scope>NUCLEOTIDE SEQUENCE</scope>
    <source>
        <strain evidence="1">CL356</strain>
    </source>
</reference>